<gene>
    <name evidence="1" type="ORF">EZV62_018334</name>
</gene>
<comment type="caution">
    <text evidence="1">The sequence shown here is derived from an EMBL/GenBank/DDBJ whole genome shotgun (WGS) entry which is preliminary data.</text>
</comment>
<dbReference type="Proteomes" id="UP000323000">
    <property type="component" value="Chromosome 8"/>
</dbReference>
<sequence length="167" mass="18390">MEDEDEEMQRSKRKKRGPVCRGLRRRSGLTGCKLSLRCKLNSAALVDFVLSNKSLGDDTFSSEQGFLLRVVSEIVKEQIEEISVPSDFAMGKSGLPTDSIAINVLGYSVSSLRDICAREDPSGFGSDSEDSVDVVDRLISSGLIELFLSLLRDLELPTNIRTAMRLS</sequence>
<keyword evidence="2" id="KW-1185">Reference proteome</keyword>
<evidence type="ECO:0000313" key="2">
    <source>
        <dbReference type="Proteomes" id="UP000323000"/>
    </source>
</evidence>
<protein>
    <submittedName>
        <fullName evidence="1">Uncharacterized protein</fullName>
    </submittedName>
</protein>
<organism evidence="1 2">
    <name type="scientific">Acer yangbiense</name>
    <dbReference type="NCBI Taxonomy" id="1000413"/>
    <lineage>
        <taxon>Eukaryota</taxon>
        <taxon>Viridiplantae</taxon>
        <taxon>Streptophyta</taxon>
        <taxon>Embryophyta</taxon>
        <taxon>Tracheophyta</taxon>
        <taxon>Spermatophyta</taxon>
        <taxon>Magnoliopsida</taxon>
        <taxon>eudicotyledons</taxon>
        <taxon>Gunneridae</taxon>
        <taxon>Pentapetalae</taxon>
        <taxon>rosids</taxon>
        <taxon>malvids</taxon>
        <taxon>Sapindales</taxon>
        <taxon>Sapindaceae</taxon>
        <taxon>Hippocastanoideae</taxon>
        <taxon>Acereae</taxon>
        <taxon>Acer</taxon>
    </lineage>
</organism>
<dbReference type="InterPro" id="IPR051374">
    <property type="entry name" value="Ataxin-10/CTR86_families"/>
</dbReference>
<reference evidence="2" key="1">
    <citation type="journal article" date="2019" name="Gigascience">
        <title>De novo genome assembly of the endangered Acer yangbiense, a plant species with extremely small populations endemic to Yunnan Province, China.</title>
        <authorList>
            <person name="Yang J."/>
            <person name="Wariss H.M."/>
            <person name="Tao L."/>
            <person name="Zhang R."/>
            <person name="Yun Q."/>
            <person name="Hollingsworth P."/>
            <person name="Dao Z."/>
            <person name="Luo G."/>
            <person name="Guo H."/>
            <person name="Ma Y."/>
            <person name="Sun W."/>
        </authorList>
    </citation>
    <scope>NUCLEOTIDE SEQUENCE [LARGE SCALE GENOMIC DNA]</scope>
    <source>
        <strain evidence="2">cv. Malutang</strain>
    </source>
</reference>
<accession>A0A5C7HJ36</accession>
<dbReference type="PANTHER" id="PTHR13255">
    <property type="entry name" value="ATAXIN-10"/>
    <property type="match status" value="1"/>
</dbReference>
<dbReference type="OrthoDB" id="379794at2759"/>
<dbReference type="EMBL" id="VAHF01000008">
    <property type="protein sequence ID" value="TXG57021.1"/>
    <property type="molecule type" value="Genomic_DNA"/>
</dbReference>
<dbReference type="GO" id="GO:0005829">
    <property type="term" value="C:cytosol"/>
    <property type="evidence" value="ECO:0007669"/>
    <property type="project" value="TreeGrafter"/>
</dbReference>
<dbReference type="PANTHER" id="PTHR13255:SF0">
    <property type="entry name" value="ATAXIN-10"/>
    <property type="match status" value="1"/>
</dbReference>
<name>A0A5C7HJ36_9ROSI</name>
<dbReference type="AlphaFoldDB" id="A0A5C7HJ36"/>
<proteinExistence type="predicted"/>
<evidence type="ECO:0000313" key="1">
    <source>
        <dbReference type="EMBL" id="TXG57021.1"/>
    </source>
</evidence>